<dbReference type="InterPro" id="IPR005314">
    <property type="entry name" value="Peptidase_C50"/>
</dbReference>
<dbReference type="InParanoid" id="A0A2P5AF96"/>
<feature type="non-terminal residue" evidence="2">
    <location>
        <position position="1"/>
    </location>
</feature>
<evidence type="ECO:0000256" key="1">
    <source>
        <dbReference type="SAM" id="MobiDB-lite"/>
    </source>
</evidence>
<dbReference type="GO" id="GO:0005737">
    <property type="term" value="C:cytoplasm"/>
    <property type="evidence" value="ECO:0007669"/>
    <property type="project" value="TreeGrafter"/>
</dbReference>
<evidence type="ECO:0000313" key="2">
    <source>
        <dbReference type="EMBL" id="PON35192.1"/>
    </source>
</evidence>
<dbReference type="EMBL" id="JXTC01000894">
    <property type="protein sequence ID" value="PON35192.1"/>
    <property type="molecule type" value="Genomic_DNA"/>
</dbReference>
<gene>
    <name evidence="2" type="ORF">TorRG33x02_351880</name>
</gene>
<feature type="compositionally biased region" description="Basic and acidic residues" evidence="1">
    <location>
        <begin position="122"/>
        <end position="142"/>
    </location>
</feature>
<dbReference type="PANTHER" id="PTHR12792">
    <property type="entry name" value="EXTRA SPINDLE POLES 1-RELATED"/>
    <property type="match status" value="1"/>
</dbReference>
<dbReference type="GO" id="GO:0006508">
    <property type="term" value="P:proteolysis"/>
    <property type="evidence" value="ECO:0007669"/>
    <property type="project" value="InterPro"/>
</dbReference>
<accession>A0A2P5AF96</accession>
<organism evidence="2 3">
    <name type="scientific">Trema orientale</name>
    <name type="common">Charcoal tree</name>
    <name type="synonym">Celtis orientalis</name>
    <dbReference type="NCBI Taxonomy" id="63057"/>
    <lineage>
        <taxon>Eukaryota</taxon>
        <taxon>Viridiplantae</taxon>
        <taxon>Streptophyta</taxon>
        <taxon>Embryophyta</taxon>
        <taxon>Tracheophyta</taxon>
        <taxon>Spermatophyta</taxon>
        <taxon>Magnoliopsida</taxon>
        <taxon>eudicotyledons</taxon>
        <taxon>Gunneridae</taxon>
        <taxon>Pentapetalae</taxon>
        <taxon>rosids</taxon>
        <taxon>fabids</taxon>
        <taxon>Rosales</taxon>
        <taxon>Cannabaceae</taxon>
        <taxon>Trema</taxon>
    </lineage>
</organism>
<dbReference type="GO" id="GO:0004197">
    <property type="term" value="F:cysteine-type endopeptidase activity"/>
    <property type="evidence" value="ECO:0007669"/>
    <property type="project" value="InterPro"/>
</dbReference>
<feature type="region of interest" description="Disordered" evidence="1">
    <location>
        <begin position="116"/>
        <end position="142"/>
    </location>
</feature>
<dbReference type="GO" id="GO:0051307">
    <property type="term" value="P:meiotic chromosome separation"/>
    <property type="evidence" value="ECO:0007669"/>
    <property type="project" value="TreeGrafter"/>
</dbReference>
<dbReference type="GO" id="GO:0005634">
    <property type="term" value="C:nucleus"/>
    <property type="evidence" value="ECO:0007669"/>
    <property type="project" value="InterPro"/>
</dbReference>
<name>A0A2P5AF96_TREOI</name>
<feature type="region of interest" description="Disordered" evidence="1">
    <location>
        <begin position="156"/>
        <end position="187"/>
    </location>
</feature>
<feature type="compositionally biased region" description="Polar residues" evidence="1">
    <location>
        <begin position="174"/>
        <end position="185"/>
    </location>
</feature>
<evidence type="ECO:0000313" key="3">
    <source>
        <dbReference type="Proteomes" id="UP000237000"/>
    </source>
</evidence>
<comment type="caution">
    <text evidence="2">The sequence shown here is derived from an EMBL/GenBank/DDBJ whole genome shotgun (WGS) entry which is preliminary data.</text>
</comment>
<dbReference type="GO" id="GO:0072686">
    <property type="term" value="C:mitotic spindle"/>
    <property type="evidence" value="ECO:0007669"/>
    <property type="project" value="TreeGrafter"/>
</dbReference>
<dbReference type="AlphaFoldDB" id="A0A2P5AF96"/>
<dbReference type="OrthoDB" id="1751127at2759"/>
<sequence>ILYRKKQLWDVAEKEFHGAREHLQAASTNISCKKCRLLLEVTVDQNLADLSQSIIESSLGRSSAGRSFDAESLYKSALNKLNDLVGWEHFVIRCKEGSTGRLVPGKGVVKDVKQGYSNAPAHSEENQWDSKKPSRERLRGERVGRKCAETRNAPVSLSKNQDSMHGYNLRPSRSEYQTSQNQSISGEIEVSRKHLSGRGESDCSGTSSQSDLLLEIKSYRVASSGEDWEFARRRLSLKLLAGLGNCLESRGQIHEAHEIIFQSISIFVRPDYFHLTPSTVSFTLMLDIIGKETVGDMFSIERAEILYNICRLCLTSYHSRDARIICCYLSHMSLVKLVAWLMLAFVLCREVPVLFQKVSRLLAVIFSLSSPNKLFSFTSSCKSLSESHWASYFHQASVGTHFSYHSLIINGGRYKVQHLADAKGGCPSGSSSVGTEDTWNLPRLAPESVQDLEDFVETFFVGLPCATAVCISLLGGPSASLLQELLHHSCIKTWLLISRLDFKNRPIVLLLPVNSILKDAATSGISDFSQGNDLDKHWQCPWDSALADELAPEFRIILEENYLTYSLSNDTNKELMWKWKKKLDDRLGKFVR</sequence>
<dbReference type="PANTHER" id="PTHR12792:SF0">
    <property type="entry name" value="SEPARIN"/>
    <property type="match status" value="1"/>
</dbReference>
<dbReference type="Proteomes" id="UP000237000">
    <property type="component" value="Unassembled WGS sequence"/>
</dbReference>
<dbReference type="STRING" id="63057.A0A2P5AF96"/>
<proteinExistence type="predicted"/>
<protein>
    <submittedName>
        <fullName evidence="2">Peptidase C50, separase</fullName>
    </submittedName>
</protein>
<keyword evidence="3" id="KW-1185">Reference proteome</keyword>
<reference evidence="3" key="1">
    <citation type="submission" date="2016-06" db="EMBL/GenBank/DDBJ databases">
        <title>Parallel loss of symbiosis genes in relatives of nitrogen-fixing non-legume Parasponia.</title>
        <authorList>
            <person name="Van Velzen R."/>
            <person name="Holmer R."/>
            <person name="Bu F."/>
            <person name="Rutten L."/>
            <person name="Van Zeijl A."/>
            <person name="Liu W."/>
            <person name="Santuari L."/>
            <person name="Cao Q."/>
            <person name="Sharma T."/>
            <person name="Shen D."/>
            <person name="Roswanjaya Y."/>
            <person name="Wardhani T."/>
            <person name="Kalhor M.S."/>
            <person name="Jansen J."/>
            <person name="Van den Hoogen J."/>
            <person name="Gungor B."/>
            <person name="Hartog M."/>
            <person name="Hontelez J."/>
            <person name="Verver J."/>
            <person name="Yang W.-C."/>
            <person name="Schijlen E."/>
            <person name="Repin R."/>
            <person name="Schilthuizen M."/>
            <person name="Schranz E."/>
            <person name="Heidstra R."/>
            <person name="Miyata K."/>
            <person name="Fedorova E."/>
            <person name="Kohlen W."/>
            <person name="Bisseling T."/>
            <person name="Smit S."/>
            <person name="Geurts R."/>
        </authorList>
    </citation>
    <scope>NUCLEOTIDE SEQUENCE [LARGE SCALE GENOMIC DNA]</scope>
    <source>
        <strain evidence="3">cv. RG33-2</strain>
    </source>
</reference>